<proteinExistence type="predicted"/>
<dbReference type="EMBL" id="MU155378">
    <property type="protein sequence ID" value="KAF9474452.1"/>
    <property type="molecule type" value="Genomic_DNA"/>
</dbReference>
<dbReference type="AlphaFoldDB" id="A0A9P5YRD4"/>
<name>A0A9P5YRD4_9AGAR</name>
<protein>
    <submittedName>
        <fullName evidence="1">Uncharacterized protein</fullName>
    </submittedName>
</protein>
<gene>
    <name evidence="1" type="ORF">BDN70DRAFT_936642</name>
</gene>
<accession>A0A9P5YRD4</accession>
<evidence type="ECO:0000313" key="1">
    <source>
        <dbReference type="EMBL" id="KAF9474452.1"/>
    </source>
</evidence>
<dbReference type="OrthoDB" id="3184970at2759"/>
<reference evidence="1" key="1">
    <citation type="submission" date="2020-11" db="EMBL/GenBank/DDBJ databases">
        <authorList>
            <consortium name="DOE Joint Genome Institute"/>
            <person name="Ahrendt S."/>
            <person name="Riley R."/>
            <person name="Andreopoulos W."/>
            <person name="Labutti K."/>
            <person name="Pangilinan J."/>
            <person name="Ruiz-Duenas F.J."/>
            <person name="Barrasa J.M."/>
            <person name="Sanchez-Garcia M."/>
            <person name="Camarero S."/>
            <person name="Miyauchi S."/>
            <person name="Serrano A."/>
            <person name="Linde D."/>
            <person name="Babiker R."/>
            <person name="Drula E."/>
            <person name="Ayuso-Fernandez I."/>
            <person name="Pacheco R."/>
            <person name="Padilla G."/>
            <person name="Ferreira P."/>
            <person name="Barriuso J."/>
            <person name="Kellner H."/>
            <person name="Castanera R."/>
            <person name="Alfaro M."/>
            <person name="Ramirez L."/>
            <person name="Pisabarro A.G."/>
            <person name="Kuo A."/>
            <person name="Tritt A."/>
            <person name="Lipzen A."/>
            <person name="He G."/>
            <person name="Yan M."/>
            <person name="Ng V."/>
            <person name="Cullen D."/>
            <person name="Martin F."/>
            <person name="Rosso M.-N."/>
            <person name="Henrissat B."/>
            <person name="Hibbett D."/>
            <person name="Martinez A.T."/>
            <person name="Grigoriev I.V."/>
        </authorList>
    </citation>
    <scope>NUCLEOTIDE SEQUENCE</scope>
    <source>
        <strain evidence="1">CIRM-BRFM 674</strain>
    </source>
</reference>
<evidence type="ECO:0000313" key="2">
    <source>
        <dbReference type="Proteomes" id="UP000807469"/>
    </source>
</evidence>
<comment type="caution">
    <text evidence="1">The sequence shown here is derived from an EMBL/GenBank/DDBJ whole genome shotgun (WGS) entry which is preliminary data.</text>
</comment>
<keyword evidence="2" id="KW-1185">Reference proteome</keyword>
<dbReference type="Proteomes" id="UP000807469">
    <property type="component" value="Unassembled WGS sequence"/>
</dbReference>
<organism evidence="1 2">
    <name type="scientific">Pholiota conissans</name>
    <dbReference type="NCBI Taxonomy" id="109636"/>
    <lineage>
        <taxon>Eukaryota</taxon>
        <taxon>Fungi</taxon>
        <taxon>Dikarya</taxon>
        <taxon>Basidiomycota</taxon>
        <taxon>Agaricomycotina</taxon>
        <taxon>Agaricomycetes</taxon>
        <taxon>Agaricomycetidae</taxon>
        <taxon>Agaricales</taxon>
        <taxon>Agaricineae</taxon>
        <taxon>Strophariaceae</taxon>
        <taxon>Pholiota</taxon>
    </lineage>
</organism>
<sequence length="215" mass="25074">MPESGEVLEVIFQFIVPPVNYEKFLQPSMTNVEAKLFFEVADAAKKYDIYALKNICKTVIELQRQFTCPAEVLNFCYKYGYNEPINETAERALKCGTSTFSVTSKLESQELQQQWTRYHGLWCAAANGALDRFQRNMPYCMVWNRLYIVFSNQLKTNPVQFEKILVSEDDLKTKCRLPVCSCKELPDKYPAWFEDIVKMLKEFKSNTKFSPFIGR</sequence>